<dbReference type="EMBL" id="JABFUD020000025">
    <property type="protein sequence ID" value="KAI5059051.1"/>
    <property type="molecule type" value="Genomic_DNA"/>
</dbReference>
<accession>A0A9D4Z420</accession>
<gene>
    <name evidence="1" type="ORF">GOP47_0025370</name>
</gene>
<evidence type="ECO:0000313" key="1">
    <source>
        <dbReference type="EMBL" id="KAI5059051.1"/>
    </source>
</evidence>
<evidence type="ECO:0000313" key="2">
    <source>
        <dbReference type="Proteomes" id="UP000886520"/>
    </source>
</evidence>
<reference evidence="1" key="1">
    <citation type="submission" date="2021-01" db="EMBL/GenBank/DDBJ databases">
        <title>Adiantum capillus-veneris genome.</title>
        <authorList>
            <person name="Fang Y."/>
            <person name="Liao Q."/>
        </authorList>
    </citation>
    <scope>NUCLEOTIDE SEQUENCE</scope>
    <source>
        <strain evidence="1">H3</strain>
        <tissue evidence="1">Leaf</tissue>
    </source>
</reference>
<organism evidence="1 2">
    <name type="scientific">Adiantum capillus-veneris</name>
    <name type="common">Maidenhair fern</name>
    <dbReference type="NCBI Taxonomy" id="13818"/>
    <lineage>
        <taxon>Eukaryota</taxon>
        <taxon>Viridiplantae</taxon>
        <taxon>Streptophyta</taxon>
        <taxon>Embryophyta</taxon>
        <taxon>Tracheophyta</taxon>
        <taxon>Polypodiopsida</taxon>
        <taxon>Polypodiidae</taxon>
        <taxon>Polypodiales</taxon>
        <taxon>Pteridineae</taxon>
        <taxon>Pteridaceae</taxon>
        <taxon>Vittarioideae</taxon>
        <taxon>Adiantum</taxon>
    </lineage>
</organism>
<name>A0A9D4Z420_ADICA</name>
<comment type="caution">
    <text evidence="1">The sequence shown here is derived from an EMBL/GenBank/DDBJ whole genome shotgun (WGS) entry which is preliminary data.</text>
</comment>
<proteinExistence type="predicted"/>
<dbReference type="AlphaFoldDB" id="A0A9D4Z420"/>
<dbReference type="Proteomes" id="UP000886520">
    <property type="component" value="Chromosome 25"/>
</dbReference>
<sequence>MGEALFLIASLKQSKQELAGGRRSILGNLAKSMDSSVKLSKFAEALNFCIHALQGEDLGLVSFWLAPFQLCSTTKTADAQHG</sequence>
<protein>
    <submittedName>
        <fullName evidence="1">Uncharacterized protein</fullName>
    </submittedName>
</protein>
<keyword evidence="2" id="KW-1185">Reference proteome</keyword>